<name>A0A1M6BSY4_9BACT</name>
<protein>
    <recommendedName>
        <fullName evidence="2">CAAX prenyl protease 2/Lysostaphin resistance protein A-like domain-containing protein</fullName>
    </recommendedName>
</protein>
<feature type="transmembrane region" description="Helical" evidence="1">
    <location>
        <begin position="203"/>
        <end position="222"/>
    </location>
</feature>
<dbReference type="PANTHER" id="PTHR36435:SF1">
    <property type="entry name" value="CAAX AMINO TERMINAL PROTEASE FAMILY PROTEIN"/>
    <property type="match status" value="1"/>
</dbReference>
<dbReference type="STRING" id="1123071.SAMN02745181_0301"/>
<evidence type="ECO:0000313" key="3">
    <source>
        <dbReference type="EMBL" id="SHI51846.1"/>
    </source>
</evidence>
<reference evidence="3 4" key="1">
    <citation type="submission" date="2016-11" db="EMBL/GenBank/DDBJ databases">
        <authorList>
            <person name="Jaros S."/>
            <person name="Januszkiewicz K."/>
            <person name="Wedrychowicz H."/>
        </authorList>
    </citation>
    <scope>NUCLEOTIDE SEQUENCE [LARGE SCALE GENOMIC DNA]</scope>
    <source>
        <strain evidence="3 4">DSM 18772</strain>
    </source>
</reference>
<keyword evidence="1" id="KW-0472">Membrane</keyword>
<feature type="transmembrane region" description="Helical" evidence="1">
    <location>
        <begin position="234"/>
        <end position="253"/>
    </location>
</feature>
<dbReference type="Pfam" id="PF02517">
    <property type="entry name" value="Rce1-like"/>
    <property type="match status" value="1"/>
</dbReference>
<organism evidence="3 4">
    <name type="scientific">Rubritalea squalenifaciens DSM 18772</name>
    <dbReference type="NCBI Taxonomy" id="1123071"/>
    <lineage>
        <taxon>Bacteria</taxon>
        <taxon>Pseudomonadati</taxon>
        <taxon>Verrucomicrobiota</taxon>
        <taxon>Verrucomicrobiia</taxon>
        <taxon>Verrucomicrobiales</taxon>
        <taxon>Rubritaleaceae</taxon>
        <taxon>Rubritalea</taxon>
    </lineage>
</organism>
<dbReference type="AlphaFoldDB" id="A0A1M6BSY4"/>
<dbReference type="PANTHER" id="PTHR36435">
    <property type="entry name" value="SLR1288 PROTEIN"/>
    <property type="match status" value="1"/>
</dbReference>
<evidence type="ECO:0000256" key="1">
    <source>
        <dbReference type="SAM" id="Phobius"/>
    </source>
</evidence>
<proteinExistence type="predicted"/>
<keyword evidence="1" id="KW-1133">Transmembrane helix</keyword>
<gene>
    <name evidence="3" type="ORF">SAMN02745181_0301</name>
</gene>
<feature type="transmembrane region" description="Helical" evidence="1">
    <location>
        <begin position="12"/>
        <end position="36"/>
    </location>
</feature>
<feature type="transmembrane region" description="Helical" evidence="1">
    <location>
        <begin position="113"/>
        <end position="131"/>
    </location>
</feature>
<keyword evidence="4" id="KW-1185">Reference proteome</keyword>
<dbReference type="GO" id="GO:0080120">
    <property type="term" value="P:CAAX-box protein maturation"/>
    <property type="evidence" value="ECO:0007669"/>
    <property type="project" value="UniProtKB-ARBA"/>
</dbReference>
<keyword evidence="1" id="KW-0812">Transmembrane</keyword>
<dbReference type="EMBL" id="FQYR01000002">
    <property type="protein sequence ID" value="SHI51846.1"/>
    <property type="molecule type" value="Genomic_DNA"/>
</dbReference>
<dbReference type="InterPro" id="IPR003675">
    <property type="entry name" value="Rce1/LyrA-like_dom"/>
</dbReference>
<dbReference type="InParanoid" id="A0A1M6BSY4"/>
<dbReference type="RefSeq" id="WP_143157735.1">
    <property type="nucleotide sequence ID" value="NZ_FQYR01000002.1"/>
</dbReference>
<evidence type="ECO:0000259" key="2">
    <source>
        <dbReference type="Pfam" id="PF02517"/>
    </source>
</evidence>
<feature type="transmembrane region" description="Helical" evidence="1">
    <location>
        <begin position="86"/>
        <end position="107"/>
    </location>
</feature>
<dbReference type="GO" id="GO:0004175">
    <property type="term" value="F:endopeptidase activity"/>
    <property type="evidence" value="ECO:0007669"/>
    <property type="project" value="UniProtKB-ARBA"/>
</dbReference>
<accession>A0A1M6BSY4</accession>
<feature type="transmembrane region" description="Helical" evidence="1">
    <location>
        <begin position="152"/>
        <end position="171"/>
    </location>
</feature>
<feature type="domain" description="CAAX prenyl protease 2/Lysostaphin resistance protein A-like" evidence="2">
    <location>
        <begin position="116"/>
        <end position="215"/>
    </location>
</feature>
<sequence length="261" mass="28399">MKNHLSPGPRVAPSVGAAMGVFIAYVLLVNGIQYVSGIPYTEFFATAGNAWKSANASLAAGCVLLLAFAFWSRWDGIWRDDKPHRMTGVMWIAPVVFVLVMLSRLVFKLSAGVEMSLLLAIIAAGVGVGIAEELLFRGIILRALRNKGRSEAWAMLWCSVWFGLMHATNVFVGSPPLLVAGQCVLATISGMTLYLFRRSRGWLLTGMIAHGIWDISTFLPAAENNSTAQTAEMAFFFLIPLVGLISGIAAFRYDRKQANNP</sequence>
<dbReference type="InterPro" id="IPR052710">
    <property type="entry name" value="CAAX_protease"/>
</dbReference>
<evidence type="ECO:0000313" key="4">
    <source>
        <dbReference type="Proteomes" id="UP000184510"/>
    </source>
</evidence>
<feature type="transmembrane region" description="Helical" evidence="1">
    <location>
        <begin position="177"/>
        <end position="196"/>
    </location>
</feature>
<dbReference type="OrthoDB" id="2222521at2"/>
<feature type="transmembrane region" description="Helical" evidence="1">
    <location>
        <begin position="56"/>
        <end position="74"/>
    </location>
</feature>
<dbReference type="Proteomes" id="UP000184510">
    <property type="component" value="Unassembled WGS sequence"/>
</dbReference>